<evidence type="ECO:0000256" key="2">
    <source>
        <dbReference type="ARBA" id="ARBA00022771"/>
    </source>
</evidence>
<keyword evidence="2" id="KW-0863">Zinc-finger</keyword>
<dbReference type="Proteomes" id="UP000094043">
    <property type="component" value="Chromosome 1"/>
</dbReference>
<protein>
    <submittedName>
        <fullName evidence="5">Uncharacterized protein</fullName>
    </submittedName>
</protein>
<dbReference type="GeneID" id="91085115"/>
<dbReference type="KEGG" id="cdep:91085115"/>
<keyword evidence="1" id="KW-0479">Metal-binding</keyword>
<feature type="compositionally biased region" description="Basic and acidic residues" evidence="4">
    <location>
        <begin position="360"/>
        <end position="374"/>
    </location>
</feature>
<feature type="compositionally biased region" description="Low complexity" evidence="4">
    <location>
        <begin position="60"/>
        <end position="77"/>
    </location>
</feature>
<dbReference type="InterPro" id="IPR013088">
    <property type="entry name" value="Znf_NHR/GATA"/>
</dbReference>
<reference evidence="5" key="2">
    <citation type="journal article" date="2022" name="Elife">
        <title>Obligate sexual reproduction of a homothallic fungus closely related to the Cryptococcus pathogenic species complex.</title>
        <authorList>
            <person name="Passer A.R."/>
            <person name="Clancey S.A."/>
            <person name="Shea T."/>
            <person name="David-Palma M."/>
            <person name="Averette A.F."/>
            <person name="Boekhout T."/>
            <person name="Porcel B.M."/>
            <person name="Nowrousian M."/>
            <person name="Cuomo C.A."/>
            <person name="Sun S."/>
            <person name="Heitman J."/>
            <person name="Coelho M.A."/>
        </authorList>
    </citation>
    <scope>NUCLEOTIDE SEQUENCE</scope>
    <source>
        <strain evidence="5">CBS 7841</strain>
    </source>
</reference>
<dbReference type="Gene3D" id="3.30.50.10">
    <property type="entry name" value="Erythroid Transcription Factor GATA-1, subunit A"/>
    <property type="match status" value="1"/>
</dbReference>
<dbReference type="OrthoDB" id="2162994at2759"/>
<feature type="compositionally biased region" description="Polar residues" evidence="4">
    <location>
        <begin position="87"/>
        <end position="115"/>
    </location>
</feature>
<dbReference type="InterPro" id="IPR051140">
    <property type="entry name" value="GATA_TF"/>
</dbReference>
<feature type="compositionally biased region" description="Basic residues" evidence="4">
    <location>
        <begin position="13"/>
        <end position="24"/>
    </location>
</feature>
<dbReference type="VEuPathDB" id="FungiDB:L203_05099"/>
<dbReference type="EMBL" id="CP143784">
    <property type="protein sequence ID" value="WVN85750.1"/>
    <property type="molecule type" value="Genomic_DNA"/>
</dbReference>
<feature type="compositionally biased region" description="Polar residues" evidence="4">
    <location>
        <begin position="42"/>
        <end position="54"/>
    </location>
</feature>
<evidence type="ECO:0000256" key="4">
    <source>
        <dbReference type="SAM" id="MobiDB-lite"/>
    </source>
</evidence>
<dbReference type="SMART" id="SM00401">
    <property type="entry name" value="ZnF_GATA"/>
    <property type="match status" value="1"/>
</dbReference>
<name>A0A1E3I9A1_9TREE</name>
<keyword evidence="3" id="KW-0862">Zinc</keyword>
<accession>A0A1E3I9A1</accession>
<dbReference type="PROSITE" id="PS50114">
    <property type="entry name" value="GATA_ZN_FINGER_2"/>
    <property type="match status" value="1"/>
</dbReference>
<dbReference type="Pfam" id="PF00320">
    <property type="entry name" value="GATA"/>
    <property type="match status" value="1"/>
</dbReference>
<reference evidence="5" key="3">
    <citation type="submission" date="2024-01" db="EMBL/GenBank/DDBJ databases">
        <authorList>
            <person name="Coelho M.A."/>
            <person name="David-Palma M."/>
            <person name="Shea T."/>
            <person name="Sun S."/>
            <person name="Cuomo C.A."/>
            <person name="Heitman J."/>
        </authorList>
    </citation>
    <scope>NUCLEOTIDE SEQUENCE</scope>
    <source>
        <strain evidence="5">CBS 7841</strain>
    </source>
</reference>
<dbReference type="RefSeq" id="XP_066066450.1">
    <property type="nucleotide sequence ID" value="XM_066210353.1"/>
</dbReference>
<dbReference type="PANTHER" id="PTHR45658">
    <property type="entry name" value="GATA TRANSCRIPTION FACTOR"/>
    <property type="match status" value="1"/>
</dbReference>
<feature type="region of interest" description="Disordered" evidence="4">
    <location>
        <begin position="358"/>
        <end position="391"/>
    </location>
</feature>
<dbReference type="AlphaFoldDB" id="A0A1E3I9A1"/>
<proteinExistence type="predicted"/>
<dbReference type="GO" id="GO:0008270">
    <property type="term" value="F:zinc ion binding"/>
    <property type="evidence" value="ECO:0007669"/>
    <property type="project" value="UniProtKB-KW"/>
</dbReference>
<organism evidence="5 6">
    <name type="scientific">Cryptococcus depauperatus CBS 7841</name>
    <dbReference type="NCBI Taxonomy" id="1295531"/>
    <lineage>
        <taxon>Eukaryota</taxon>
        <taxon>Fungi</taxon>
        <taxon>Dikarya</taxon>
        <taxon>Basidiomycota</taxon>
        <taxon>Agaricomycotina</taxon>
        <taxon>Tremellomycetes</taxon>
        <taxon>Tremellales</taxon>
        <taxon>Cryptococcaceae</taxon>
        <taxon>Cryptococcus</taxon>
    </lineage>
</organism>
<dbReference type="SUPFAM" id="SSF57716">
    <property type="entry name" value="Glucocorticoid receptor-like (DNA-binding domain)"/>
    <property type="match status" value="1"/>
</dbReference>
<evidence type="ECO:0000256" key="3">
    <source>
        <dbReference type="ARBA" id="ARBA00022833"/>
    </source>
</evidence>
<gene>
    <name evidence="5" type="ORF">L203_100901</name>
</gene>
<feature type="region of interest" description="Disordered" evidence="4">
    <location>
        <begin position="1"/>
        <end position="143"/>
    </location>
</feature>
<evidence type="ECO:0000313" key="5">
    <source>
        <dbReference type="EMBL" id="WVN85750.1"/>
    </source>
</evidence>
<evidence type="ECO:0000313" key="6">
    <source>
        <dbReference type="Proteomes" id="UP000094043"/>
    </source>
</evidence>
<sequence length="391" mass="40815">MTNFPSQTPHLGYHSHAHPPHHSHANTQTISQGYMPFPATHGTFNAGTLSSPQVARSGVTHAGPAGGSSSTPASTSPRFQPYPRPQLQRTPSNTSISSIHSVMIPPSQQETHISPSQPPPRSTQGQTQGQLPPHLYPTQSSLYMNNPVLSGPYNQANSGTPYQLPALYAPGGGGYGGMGYGQVQSAQNYIAGASEGGVEYSRERIGADEYAQALALYQHIYNAVPAFVPNSQPAPNPPQAAVPATFSSLVDLAQVGHNILTGQVSPPPTLTLPGTASTGPLGPNGGLSGIIGASSIIFNDGNAKGKKRQNSNGKKEGQSTKCLGCGATETPEWRRGPMGPRTLCNACGLVHMKLQRKKKKAEEKAKLEMEEAARKAGAGAGEAGSGQRPLI</sequence>
<evidence type="ECO:0000256" key="1">
    <source>
        <dbReference type="ARBA" id="ARBA00022723"/>
    </source>
</evidence>
<dbReference type="GO" id="GO:0043565">
    <property type="term" value="F:sequence-specific DNA binding"/>
    <property type="evidence" value="ECO:0007669"/>
    <property type="project" value="InterPro"/>
</dbReference>
<dbReference type="GO" id="GO:0006355">
    <property type="term" value="P:regulation of DNA-templated transcription"/>
    <property type="evidence" value="ECO:0007669"/>
    <property type="project" value="InterPro"/>
</dbReference>
<keyword evidence="6" id="KW-1185">Reference proteome</keyword>
<dbReference type="InterPro" id="IPR000679">
    <property type="entry name" value="Znf_GATA"/>
</dbReference>
<dbReference type="PANTHER" id="PTHR45658:SF132">
    <property type="entry name" value="BIOFILM REGULATOR 1"/>
    <property type="match status" value="1"/>
</dbReference>
<dbReference type="CDD" id="cd00202">
    <property type="entry name" value="ZnF_GATA"/>
    <property type="match status" value="1"/>
</dbReference>
<feature type="region of interest" description="Disordered" evidence="4">
    <location>
        <begin position="301"/>
        <end position="321"/>
    </location>
</feature>
<reference evidence="5" key="1">
    <citation type="submission" date="2016-06" db="EMBL/GenBank/DDBJ databases">
        <authorList>
            <person name="Cuomo C."/>
            <person name="Litvintseva A."/>
            <person name="Heitman J."/>
            <person name="Chen Y."/>
            <person name="Sun S."/>
            <person name="Springer D."/>
            <person name="Dromer F."/>
            <person name="Young S."/>
            <person name="Zeng Q."/>
            <person name="Chapman S."/>
            <person name="Gujja S."/>
            <person name="Saif S."/>
            <person name="Birren B."/>
        </authorList>
    </citation>
    <scope>NUCLEOTIDE SEQUENCE</scope>
    <source>
        <strain evidence="5">CBS 7841</strain>
    </source>
</reference>